<dbReference type="EMBL" id="JACAZI010000012">
    <property type="protein sequence ID" value="KAF7346920.1"/>
    <property type="molecule type" value="Genomic_DNA"/>
</dbReference>
<proteinExistence type="predicted"/>
<protein>
    <submittedName>
        <fullName evidence="1">Uncharacterized protein</fullName>
    </submittedName>
</protein>
<dbReference type="OrthoDB" id="3066495at2759"/>
<gene>
    <name evidence="1" type="ORF">MVEN_01444300</name>
</gene>
<comment type="caution">
    <text evidence="1">The sequence shown here is derived from an EMBL/GenBank/DDBJ whole genome shotgun (WGS) entry which is preliminary data.</text>
</comment>
<evidence type="ECO:0000313" key="2">
    <source>
        <dbReference type="Proteomes" id="UP000620124"/>
    </source>
</evidence>
<evidence type="ECO:0000313" key="1">
    <source>
        <dbReference type="EMBL" id="KAF7346920.1"/>
    </source>
</evidence>
<name>A0A8H6XRX0_9AGAR</name>
<reference evidence="1" key="1">
    <citation type="submission" date="2020-05" db="EMBL/GenBank/DDBJ databases">
        <title>Mycena genomes resolve the evolution of fungal bioluminescence.</title>
        <authorList>
            <person name="Tsai I.J."/>
        </authorList>
    </citation>
    <scope>NUCLEOTIDE SEQUENCE</scope>
    <source>
        <strain evidence="1">CCC161011</strain>
    </source>
</reference>
<sequence length="306" mass="34137">MGPQSVANKIKFYFGSGKERVQRLDSLRIALPPNIKKLCFKLVKYTLPAESADTQCLAFKNLVELVTLLPGLRQSFVLAKCLNGAVSPEAILALWNRSTRSPDIEWVFWKTLAASSLSHSNISSAMEGCTMLDLSMCEGEGISVIERLLFECDFSPRGEEKFTGALCIRYLDGIFDLPGFWLDMQGIHAHIANKLCHKMVRVLKDLGVDVLALGIIDEQEPPFDYDGVDFLGTCILNGVSGWLAQLEGEEWSAQPWYEKFIELVELLRRPRAEGLFPQSSAHAATNFQDILPTCYKDEDLNVVVDG</sequence>
<dbReference type="AlphaFoldDB" id="A0A8H6XRX0"/>
<dbReference type="Proteomes" id="UP000620124">
    <property type="component" value="Unassembled WGS sequence"/>
</dbReference>
<organism evidence="1 2">
    <name type="scientific">Mycena venus</name>
    <dbReference type="NCBI Taxonomy" id="2733690"/>
    <lineage>
        <taxon>Eukaryota</taxon>
        <taxon>Fungi</taxon>
        <taxon>Dikarya</taxon>
        <taxon>Basidiomycota</taxon>
        <taxon>Agaricomycotina</taxon>
        <taxon>Agaricomycetes</taxon>
        <taxon>Agaricomycetidae</taxon>
        <taxon>Agaricales</taxon>
        <taxon>Marasmiineae</taxon>
        <taxon>Mycenaceae</taxon>
        <taxon>Mycena</taxon>
    </lineage>
</organism>
<accession>A0A8H6XRX0</accession>
<keyword evidence="2" id="KW-1185">Reference proteome</keyword>